<dbReference type="Proteomes" id="UP001281147">
    <property type="component" value="Unassembled WGS sequence"/>
</dbReference>
<reference evidence="1" key="1">
    <citation type="submission" date="2023-07" db="EMBL/GenBank/DDBJ databases">
        <title>Black Yeasts Isolated from many extreme environments.</title>
        <authorList>
            <person name="Coleine C."/>
            <person name="Stajich J.E."/>
            <person name="Selbmann L."/>
        </authorList>
    </citation>
    <scope>NUCLEOTIDE SEQUENCE</scope>
    <source>
        <strain evidence="1">CCFEE 5714</strain>
    </source>
</reference>
<organism evidence="1 2">
    <name type="scientific">Vermiconidia calcicola</name>
    <dbReference type="NCBI Taxonomy" id="1690605"/>
    <lineage>
        <taxon>Eukaryota</taxon>
        <taxon>Fungi</taxon>
        <taxon>Dikarya</taxon>
        <taxon>Ascomycota</taxon>
        <taxon>Pezizomycotina</taxon>
        <taxon>Dothideomycetes</taxon>
        <taxon>Dothideomycetidae</taxon>
        <taxon>Mycosphaerellales</taxon>
        <taxon>Extremaceae</taxon>
        <taxon>Vermiconidia</taxon>
    </lineage>
</organism>
<accession>A0ACC3NI84</accession>
<name>A0ACC3NI84_9PEZI</name>
<sequence>MKRISTADLLSRLMSVEQQLQAVTNGGSNYSPDVGEGEGESESESPAVPERDSPGPAWNDGDSDRQTFVGETSMPALDAGQDVSVAAHSVKSAASDKVPSPLEQSYGKHAPRADAQKQSREWLRKLILSHGIVPEDLDSDRLLNVCFDEVHILYPFLHPPSVRQTYDYLWKHSLLLSRSELEESQENKLTVAIVFICLALGRCTASSRVTNADGVHSAGWSLYSVAVDLVRPYLDVASDMPIRLQSLQVLTLMASLNHQRLLDASEKAERTLAYAISSAHIMGLHRKAFYTGKNIFEEEMYVRVWWAMYVQDRRLCLESGRPFLIQDANVQTRLPLNVSDSWLSQYRTSTANVIGLAAEIEAEQFRAQRTSMPYFEAYISQNQIVTDVWKVLYNTKRPTGGTPNMNCEYLDALLDSWWQTLPSYLQYNESSGYEDQFAYMEWWQIKQCLSLHMRYSFLKLLIRGPFTPPSGTTSGTTTPVHNRAATIWVSGKMIRTVSRLNNMIQSTFGSAVAMNMESELHRAQDQQHSTHHGNPDSNPETTHTKLPPGQTAQSNSQAAWVGEGTNVPGADMEMAMLSPMGTMMDGSNAFTSGSHGPAAVASSVPALQHAPGDALPVWPPTSMNEEFMALPDWATTDFGFEQAFGGYENGQASTFTGADMCDLDDEWAQLLGEFS</sequence>
<dbReference type="EMBL" id="JAUTXU010000041">
    <property type="protein sequence ID" value="KAK3716619.1"/>
    <property type="molecule type" value="Genomic_DNA"/>
</dbReference>
<proteinExistence type="predicted"/>
<evidence type="ECO:0000313" key="2">
    <source>
        <dbReference type="Proteomes" id="UP001281147"/>
    </source>
</evidence>
<comment type="caution">
    <text evidence="1">The sequence shown here is derived from an EMBL/GenBank/DDBJ whole genome shotgun (WGS) entry which is preliminary data.</text>
</comment>
<evidence type="ECO:0000313" key="1">
    <source>
        <dbReference type="EMBL" id="KAK3716619.1"/>
    </source>
</evidence>
<keyword evidence="2" id="KW-1185">Reference proteome</keyword>
<protein>
    <submittedName>
        <fullName evidence="1">Uncharacterized protein</fullName>
    </submittedName>
</protein>
<gene>
    <name evidence="1" type="ORF">LTR37_006249</name>
</gene>